<dbReference type="Pfam" id="PF12327">
    <property type="entry name" value="FtsZ_C"/>
    <property type="match status" value="1"/>
</dbReference>
<organism evidence="9 10">
    <name type="scientific">Nicoletella semolina</name>
    <dbReference type="NCBI Taxonomy" id="271160"/>
    <lineage>
        <taxon>Bacteria</taxon>
        <taxon>Pseudomonadati</taxon>
        <taxon>Pseudomonadota</taxon>
        <taxon>Gammaproteobacteria</taxon>
        <taxon>Pasteurellales</taxon>
        <taxon>Pasteurellaceae</taxon>
        <taxon>Nicoletella</taxon>
    </lineage>
</organism>
<dbReference type="GO" id="GO:0032153">
    <property type="term" value="C:cell division site"/>
    <property type="evidence" value="ECO:0007669"/>
    <property type="project" value="UniProtKB-UniRule"/>
</dbReference>
<evidence type="ECO:0000256" key="1">
    <source>
        <dbReference type="ARBA" id="ARBA00009690"/>
    </source>
</evidence>
<accession>A0A4R2N8X8</accession>
<dbReference type="InterPro" id="IPR003008">
    <property type="entry name" value="Tubulin_FtsZ_GTPase"/>
</dbReference>
<dbReference type="InterPro" id="IPR037103">
    <property type="entry name" value="Tubulin/FtsZ-like_C"/>
</dbReference>
<feature type="region of interest" description="Disordered" evidence="6">
    <location>
        <begin position="324"/>
        <end position="358"/>
    </location>
</feature>
<feature type="binding site" evidence="4">
    <location>
        <position position="191"/>
    </location>
    <ligand>
        <name>GTP</name>
        <dbReference type="ChEBI" id="CHEBI:37565"/>
    </ligand>
</feature>
<name>A0A4R2N8X8_9PAST</name>
<dbReference type="NCBIfam" id="TIGR00065">
    <property type="entry name" value="ftsZ"/>
    <property type="match status" value="1"/>
</dbReference>
<evidence type="ECO:0000313" key="9">
    <source>
        <dbReference type="EMBL" id="TCP17433.1"/>
    </source>
</evidence>
<keyword evidence="2 4" id="KW-0547">Nucleotide-binding</keyword>
<dbReference type="InterPro" id="IPR045061">
    <property type="entry name" value="FtsZ/CetZ"/>
</dbReference>
<keyword evidence="3 4" id="KW-0342">GTP-binding</keyword>
<keyword evidence="4" id="KW-0717">Septation</keyword>
<dbReference type="PANTHER" id="PTHR30314:SF3">
    <property type="entry name" value="MITOCHONDRIAL DIVISION PROTEIN FSZA"/>
    <property type="match status" value="1"/>
</dbReference>
<dbReference type="SUPFAM" id="SSF52490">
    <property type="entry name" value="Tubulin nucleotide-binding domain-like"/>
    <property type="match status" value="1"/>
</dbReference>
<protein>
    <recommendedName>
        <fullName evidence="4 5">Cell division protein FtsZ</fullName>
    </recommendedName>
</protein>
<dbReference type="GO" id="GO:0005525">
    <property type="term" value="F:GTP binding"/>
    <property type="evidence" value="ECO:0007669"/>
    <property type="project" value="UniProtKB-UniRule"/>
</dbReference>
<evidence type="ECO:0000313" key="10">
    <source>
        <dbReference type="Proteomes" id="UP000295537"/>
    </source>
</evidence>
<feature type="region of interest" description="Disordered" evidence="6">
    <location>
        <begin position="370"/>
        <end position="434"/>
    </location>
</feature>
<keyword evidence="4 9" id="KW-0132">Cell division</keyword>
<feature type="binding site" evidence="4">
    <location>
        <begin position="21"/>
        <end position="25"/>
    </location>
    <ligand>
        <name>GTP</name>
        <dbReference type="ChEBI" id="CHEBI:37565"/>
    </ligand>
</feature>
<sequence length="434" mass="45683">MFEPIFEATQDAVIKVIGVGGGGGNALNHMVGVSSSENIGSVEFFSVNTDAQVLRSSAVRNTIQIGASVTKGLGAGADPNIGHQAAEEDREALTNMISGADMVFVAVGMGGGTGTGAAPVIAEIAKSQGALTVGIVTKPFTFEGRKRSGYAEQGIRELAKHVDSLIIIQNDKLLKVLPKNVKFNEAFGVANDVLRNAVLGITDMITSEGLVNVDFADVKRVMSEMGRAMMGTGIAEGENRAEEAAKEAVASPLLEDVDLSGAKGILVNISSGYDIELAEVNTIMEYVTSFADPDAAIIFGSAFYPEMEGKIRVTLVATGIGQPDEALQLPPKTPPKITDPASYSNPNEPSFIRGNNMGFGHNSFVNNGDFTNNSSSSTSNSPSTHSSYANNARVNHGTGGYNTQANQSQQNSSKPQEIDRSSLFRVPSFIRNNQ</sequence>
<comment type="function">
    <text evidence="4">Essential cell division protein that forms a contractile ring structure (Z ring) at the future cell division site. The regulation of the ring assembly controls the timing and the location of cell division. One of the functions of the FtsZ ring is to recruit other cell division proteins to the septum to produce a new cell wall between the dividing cells. Binds GTP and shows GTPase activity.</text>
</comment>
<dbReference type="GO" id="GO:0003924">
    <property type="term" value="F:GTPase activity"/>
    <property type="evidence" value="ECO:0007669"/>
    <property type="project" value="UniProtKB-UniRule"/>
</dbReference>
<feature type="binding site" evidence="4">
    <location>
        <begin position="112"/>
        <end position="114"/>
    </location>
    <ligand>
        <name>GTP</name>
        <dbReference type="ChEBI" id="CHEBI:37565"/>
    </ligand>
</feature>
<dbReference type="InterPro" id="IPR000158">
    <property type="entry name" value="Cell_div_FtsZ"/>
</dbReference>
<dbReference type="GO" id="GO:0051258">
    <property type="term" value="P:protein polymerization"/>
    <property type="evidence" value="ECO:0007669"/>
    <property type="project" value="UniProtKB-UniRule"/>
</dbReference>
<evidence type="ECO:0000256" key="4">
    <source>
        <dbReference type="HAMAP-Rule" id="MF_00909"/>
    </source>
</evidence>
<feature type="compositionally biased region" description="Low complexity" evidence="6">
    <location>
        <begin position="402"/>
        <end position="413"/>
    </location>
</feature>
<dbReference type="InterPro" id="IPR018316">
    <property type="entry name" value="Tubulin/FtsZ_2-layer-sand-dom"/>
</dbReference>
<dbReference type="EMBL" id="SLXJ01000006">
    <property type="protein sequence ID" value="TCP17433.1"/>
    <property type="molecule type" value="Genomic_DNA"/>
</dbReference>
<dbReference type="InterPro" id="IPR008280">
    <property type="entry name" value="Tub_FtsZ_C"/>
</dbReference>
<dbReference type="SUPFAM" id="SSF55307">
    <property type="entry name" value="Tubulin C-terminal domain-like"/>
    <property type="match status" value="1"/>
</dbReference>
<feature type="binding site" evidence="4">
    <location>
        <position position="143"/>
    </location>
    <ligand>
        <name>GTP</name>
        <dbReference type="ChEBI" id="CHEBI:37565"/>
    </ligand>
</feature>
<dbReference type="SMART" id="SM00865">
    <property type="entry name" value="Tubulin_C"/>
    <property type="match status" value="1"/>
</dbReference>
<evidence type="ECO:0000256" key="6">
    <source>
        <dbReference type="SAM" id="MobiDB-lite"/>
    </source>
</evidence>
<dbReference type="Pfam" id="PF00091">
    <property type="entry name" value="Tubulin"/>
    <property type="match status" value="1"/>
</dbReference>
<dbReference type="GO" id="GO:0000917">
    <property type="term" value="P:division septum assembly"/>
    <property type="evidence" value="ECO:0007669"/>
    <property type="project" value="UniProtKB-KW"/>
</dbReference>
<reference evidence="9 10" key="1">
    <citation type="submission" date="2019-03" db="EMBL/GenBank/DDBJ databases">
        <title>Genomic Encyclopedia of Type Strains, Phase IV (KMG-IV): sequencing the most valuable type-strain genomes for metagenomic binning, comparative biology and taxonomic classification.</title>
        <authorList>
            <person name="Goeker M."/>
        </authorList>
    </citation>
    <scope>NUCLEOTIDE SEQUENCE [LARGE SCALE GENOMIC DNA]</scope>
    <source>
        <strain evidence="9 10">DSM 16380</strain>
    </source>
</reference>
<dbReference type="HAMAP" id="MF_00909">
    <property type="entry name" value="FtsZ"/>
    <property type="match status" value="1"/>
</dbReference>
<dbReference type="GO" id="GO:0005737">
    <property type="term" value="C:cytoplasm"/>
    <property type="evidence" value="ECO:0007669"/>
    <property type="project" value="UniProtKB-SubCell"/>
</dbReference>
<feature type="domain" description="Tubulin/FtsZ 2-layer sandwich" evidence="8">
    <location>
        <begin position="211"/>
        <end position="329"/>
    </location>
</feature>
<comment type="similarity">
    <text evidence="1 4">Belongs to the FtsZ family.</text>
</comment>
<dbReference type="FunFam" id="3.40.50.1440:FF:000001">
    <property type="entry name" value="Cell division protein FtsZ"/>
    <property type="match status" value="1"/>
</dbReference>
<keyword evidence="4" id="KW-0131">Cell cycle</keyword>
<dbReference type="CDD" id="cd02201">
    <property type="entry name" value="FtsZ_type1"/>
    <property type="match status" value="1"/>
</dbReference>
<comment type="subcellular location">
    <subcellularLocation>
        <location evidence="4">Cytoplasm</location>
    </subcellularLocation>
    <text evidence="4">Assembles at midcell at the inner surface of the cytoplasmic membrane.</text>
</comment>
<evidence type="ECO:0000256" key="2">
    <source>
        <dbReference type="ARBA" id="ARBA00022741"/>
    </source>
</evidence>
<proteinExistence type="inferred from homology"/>
<feature type="binding site" evidence="4">
    <location>
        <position position="147"/>
    </location>
    <ligand>
        <name>GTP</name>
        <dbReference type="ChEBI" id="CHEBI:37565"/>
    </ligand>
</feature>
<evidence type="ECO:0000259" key="7">
    <source>
        <dbReference type="SMART" id="SM00864"/>
    </source>
</evidence>
<dbReference type="Gene3D" id="3.40.50.1440">
    <property type="entry name" value="Tubulin/FtsZ, GTPase domain"/>
    <property type="match status" value="1"/>
</dbReference>
<dbReference type="PROSITE" id="PS01134">
    <property type="entry name" value="FTSZ_1"/>
    <property type="match status" value="1"/>
</dbReference>
<dbReference type="InterPro" id="IPR020805">
    <property type="entry name" value="Cell_div_FtsZ_CS"/>
</dbReference>
<dbReference type="InterPro" id="IPR024757">
    <property type="entry name" value="FtsZ_C"/>
</dbReference>
<feature type="domain" description="Tubulin/FtsZ GTPase" evidence="7">
    <location>
        <begin position="13"/>
        <end position="209"/>
    </location>
</feature>
<dbReference type="Gene3D" id="3.30.1330.20">
    <property type="entry name" value="Tubulin/FtsZ, C-terminal domain"/>
    <property type="match status" value="1"/>
</dbReference>
<dbReference type="AlphaFoldDB" id="A0A4R2N8X8"/>
<dbReference type="PRINTS" id="PR00423">
    <property type="entry name" value="CELLDVISFTSZ"/>
</dbReference>
<evidence type="ECO:0000256" key="3">
    <source>
        <dbReference type="ARBA" id="ARBA00023134"/>
    </source>
</evidence>
<comment type="subunit">
    <text evidence="4">Homodimer. Polymerizes to form a dynamic ring structure in a strictly GTP-dependent manner. Interacts directly with several other division proteins.</text>
</comment>
<dbReference type="Proteomes" id="UP000295537">
    <property type="component" value="Unassembled WGS sequence"/>
</dbReference>
<dbReference type="SMART" id="SM00864">
    <property type="entry name" value="Tubulin"/>
    <property type="match status" value="1"/>
</dbReference>
<dbReference type="RefSeq" id="WP_132501352.1">
    <property type="nucleotide sequence ID" value="NZ_LVXA01000001.1"/>
</dbReference>
<evidence type="ECO:0000259" key="8">
    <source>
        <dbReference type="SMART" id="SM00865"/>
    </source>
</evidence>
<feature type="compositionally biased region" description="Low complexity" evidence="6">
    <location>
        <begin position="371"/>
        <end position="387"/>
    </location>
</feature>
<dbReference type="OrthoDB" id="9813375at2"/>
<comment type="caution">
    <text evidence="9">The sequence shown here is derived from an EMBL/GenBank/DDBJ whole genome shotgun (WGS) entry which is preliminary data.</text>
</comment>
<dbReference type="InterPro" id="IPR036525">
    <property type="entry name" value="Tubulin/FtsZ_GTPase_sf"/>
</dbReference>
<gene>
    <name evidence="4" type="primary">ftsZ</name>
    <name evidence="9" type="ORF">EV693_106123</name>
</gene>
<dbReference type="PANTHER" id="PTHR30314">
    <property type="entry name" value="CELL DIVISION PROTEIN FTSZ-RELATED"/>
    <property type="match status" value="1"/>
</dbReference>
<evidence type="ECO:0000256" key="5">
    <source>
        <dbReference type="NCBIfam" id="TIGR00065"/>
    </source>
</evidence>
<dbReference type="GO" id="GO:0043093">
    <property type="term" value="P:FtsZ-dependent cytokinesis"/>
    <property type="evidence" value="ECO:0007669"/>
    <property type="project" value="UniProtKB-UniRule"/>
</dbReference>
<keyword evidence="10" id="KW-1185">Reference proteome</keyword>
<keyword evidence="4" id="KW-0963">Cytoplasm</keyword>